<name>A0A1E3W2Q7_9HYPH</name>
<dbReference type="Proteomes" id="UP000094472">
    <property type="component" value="Unassembled WGS sequence"/>
</dbReference>
<gene>
    <name evidence="1" type="ORF">AUC69_08825</name>
</gene>
<proteinExistence type="predicted"/>
<dbReference type="Gene3D" id="2.60.120.620">
    <property type="entry name" value="q2cbj1_9rhob like domain"/>
    <property type="match status" value="1"/>
</dbReference>
<sequence length="233" mass="26046">MRESVAVKQSDAETVKSSADDVVRAFSQSVAAGERSDQPYPHWVLRTCLPADTIEDILALPFPAPSLEGVSGKRELHNNTRRYFDADNRAAFPVCEAVAEAFQDKRVTQLVEKAFGTKLDGTYLRIEFAQDTDGFWLEPHTDLGVKSFTMLLYLSTDDSHEDLGTDIYDADKKHVGRSPFASNAAMIFVPGSDTYHGFEKRPIKGVRKSLIINYVTDEWRAREQLAFPEAPIA</sequence>
<comment type="caution">
    <text evidence="1">The sequence shown here is derived from an EMBL/GenBank/DDBJ whole genome shotgun (WGS) entry which is preliminary data.</text>
</comment>
<dbReference type="STRING" id="1774969.AUC69_08825"/>
<evidence type="ECO:0000313" key="1">
    <source>
        <dbReference type="EMBL" id="ODR99791.1"/>
    </source>
</evidence>
<organism evidence="1 2">
    <name type="scientific">Methyloceanibacter superfactus</name>
    <dbReference type="NCBI Taxonomy" id="1774969"/>
    <lineage>
        <taxon>Bacteria</taxon>
        <taxon>Pseudomonadati</taxon>
        <taxon>Pseudomonadota</taxon>
        <taxon>Alphaproteobacteria</taxon>
        <taxon>Hyphomicrobiales</taxon>
        <taxon>Hyphomicrobiaceae</taxon>
        <taxon>Methyloceanibacter</taxon>
    </lineage>
</organism>
<evidence type="ECO:0000313" key="2">
    <source>
        <dbReference type="Proteomes" id="UP000094472"/>
    </source>
</evidence>
<dbReference type="EMBL" id="LPWF01000016">
    <property type="protein sequence ID" value="ODR99791.1"/>
    <property type="molecule type" value="Genomic_DNA"/>
</dbReference>
<protein>
    <recommendedName>
        <fullName evidence="3">2OG-Fe(II) oxygenase</fullName>
    </recommendedName>
</protein>
<dbReference type="AlphaFoldDB" id="A0A1E3W2Q7"/>
<evidence type="ECO:0008006" key="3">
    <source>
        <dbReference type="Google" id="ProtNLM"/>
    </source>
</evidence>
<accession>A0A1E3W2Q7</accession>
<reference evidence="1 2" key="1">
    <citation type="journal article" date="2016" name="Environ. Microbiol.">
        <title>New Methyloceanibacter diversity from North Sea sediments includes methanotroph containing solely the soluble methane monooxygenase.</title>
        <authorList>
            <person name="Vekeman B."/>
            <person name="Kerckhof F.M."/>
            <person name="Cremers G."/>
            <person name="de Vos P."/>
            <person name="Vandamme P."/>
            <person name="Boon N."/>
            <person name="Op den Camp H.J."/>
            <person name="Heylen K."/>
        </authorList>
    </citation>
    <scope>NUCLEOTIDE SEQUENCE [LARGE SCALE GENOMIC DNA]</scope>
    <source>
        <strain evidence="1 2">R-67175</strain>
    </source>
</reference>
<keyword evidence="2" id="KW-1185">Reference proteome</keyword>